<evidence type="ECO:0000256" key="1">
    <source>
        <dbReference type="ARBA" id="ARBA00022481"/>
    </source>
</evidence>
<dbReference type="PRINTS" id="PR00813">
    <property type="entry name" value="BCTERIALGSPG"/>
</dbReference>
<dbReference type="Proteomes" id="UP000247099">
    <property type="component" value="Unassembled WGS sequence"/>
</dbReference>
<keyword evidence="1" id="KW-0488">Methylation</keyword>
<comment type="caution">
    <text evidence="4">The sequence shown here is derived from an EMBL/GenBank/DDBJ whole genome shotgun (WGS) entry which is preliminary data.</text>
</comment>
<evidence type="ECO:0000313" key="5">
    <source>
        <dbReference type="Proteomes" id="UP000247099"/>
    </source>
</evidence>
<dbReference type="InterPro" id="IPR000983">
    <property type="entry name" value="Bac_GSPG_pilin"/>
</dbReference>
<dbReference type="GO" id="GO:0015628">
    <property type="term" value="P:protein secretion by the type II secretion system"/>
    <property type="evidence" value="ECO:0007669"/>
    <property type="project" value="InterPro"/>
</dbReference>
<proteinExistence type="predicted"/>
<dbReference type="InParanoid" id="A0A317ZFL5"/>
<evidence type="ECO:0000313" key="4">
    <source>
        <dbReference type="EMBL" id="PXA04374.1"/>
    </source>
</evidence>
<dbReference type="EMBL" id="QHJQ01000004">
    <property type="protein sequence ID" value="PXA04374.1"/>
    <property type="molecule type" value="Genomic_DNA"/>
</dbReference>
<dbReference type="PROSITE" id="PS00409">
    <property type="entry name" value="PROKAR_NTER_METHYL"/>
    <property type="match status" value="1"/>
</dbReference>
<feature type="compositionally biased region" description="Polar residues" evidence="2">
    <location>
        <begin position="83"/>
        <end position="97"/>
    </location>
</feature>
<dbReference type="GO" id="GO:0015627">
    <property type="term" value="C:type II protein secretion system complex"/>
    <property type="evidence" value="ECO:0007669"/>
    <property type="project" value="InterPro"/>
</dbReference>
<feature type="transmembrane region" description="Helical" evidence="3">
    <location>
        <begin position="21"/>
        <end position="42"/>
    </location>
</feature>
<gene>
    <name evidence="4" type="ORF">DDZ13_07530</name>
</gene>
<protein>
    <recommendedName>
        <fullName evidence="6">Type II secretion system protein GspG C-terminal domain-containing protein</fullName>
    </recommendedName>
</protein>
<dbReference type="InterPro" id="IPR012902">
    <property type="entry name" value="N_methyl_site"/>
</dbReference>
<feature type="region of interest" description="Disordered" evidence="2">
    <location>
        <begin position="73"/>
        <end position="97"/>
    </location>
</feature>
<keyword evidence="3" id="KW-0812">Transmembrane</keyword>
<evidence type="ECO:0000256" key="3">
    <source>
        <dbReference type="SAM" id="Phobius"/>
    </source>
</evidence>
<dbReference type="RefSeq" id="WP_110130826.1">
    <property type="nucleotide sequence ID" value="NZ_QHJQ01000004.1"/>
</dbReference>
<reference evidence="4 5" key="1">
    <citation type="submission" date="2018-05" db="EMBL/GenBank/DDBJ databases">
        <title>Coraliomargarita sinensis sp. nov., isolated from a marine solar saltern.</title>
        <authorList>
            <person name="Zhou L.Y."/>
        </authorList>
    </citation>
    <scope>NUCLEOTIDE SEQUENCE [LARGE SCALE GENOMIC DNA]</scope>
    <source>
        <strain evidence="4 5">WN38</strain>
    </source>
</reference>
<keyword evidence="5" id="KW-1185">Reference proteome</keyword>
<dbReference type="InterPro" id="IPR045584">
    <property type="entry name" value="Pilin-like"/>
</dbReference>
<dbReference type="Gene3D" id="3.30.700.10">
    <property type="entry name" value="Glycoprotein, Type 4 Pilin"/>
    <property type="match status" value="2"/>
</dbReference>
<accession>A0A317ZFL5</accession>
<name>A0A317ZFL5_9BACT</name>
<sequence>MMLLSAQKKRLEAKQSLRGFTLIELIMVFGVIAILAAITFSITSGVRNAQNRAKAKVELAAISQALEEYKARYGDYPRHDSNDGNYPSDQYDSVTRQPVPSEVTSTMLLYALTGRLKFDPSRAADPVYKVADSLDNSEVENAPSFIDLDKFNYSVDSSNPDTPGNPGALLDPWGNPYIYWYKWENTPDAWDKFGYHLYSTGPNGTEANDAIKAYIDGTEGVLEDGFREVADAEGIIFSGE</sequence>
<dbReference type="AlphaFoldDB" id="A0A317ZFL5"/>
<keyword evidence="3" id="KW-0472">Membrane</keyword>
<dbReference type="OrthoDB" id="194546at2"/>
<dbReference type="NCBIfam" id="TIGR02532">
    <property type="entry name" value="IV_pilin_GFxxxE"/>
    <property type="match status" value="1"/>
</dbReference>
<feature type="compositionally biased region" description="Basic and acidic residues" evidence="2">
    <location>
        <begin position="73"/>
        <end position="82"/>
    </location>
</feature>
<organism evidence="4 5">
    <name type="scientific">Coraliomargarita sinensis</name>
    <dbReference type="NCBI Taxonomy" id="2174842"/>
    <lineage>
        <taxon>Bacteria</taxon>
        <taxon>Pseudomonadati</taxon>
        <taxon>Verrucomicrobiota</taxon>
        <taxon>Opitutia</taxon>
        <taxon>Puniceicoccales</taxon>
        <taxon>Coraliomargaritaceae</taxon>
        <taxon>Coraliomargarita</taxon>
    </lineage>
</organism>
<keyword evidence="3" id="KW-1133">Transmembrane helix</keyword>
<dbReference type="SUPFAM" id="SSF54523">
    <property type="entry name" value="Pili subunits"/>
    <property type="match status" value="2"/>
</dbReference>
<evidence type="ECO:0008006" key="6">
    <source>
        <dbReference type="Google" id="ProtNLM"/>
    </source>
</evidence>
<dbReference type="PANTHER" id="PTHR30093">
    <property type="entry name" value="GENERAL SECRETION PATHWAY PROTEIN G"/>
    <property type="match status" value="1"/>
</dbReference>
<evidence type="ECO:0000256" key="2">
    <source>
        <dbReference type="SAM" id="MobiDB-lite"/>
    </source>
</evidence>